<dbReference type="AlphaFoldDB" id="A0A9X4M0N5"/>
<name>A0A9X4M0N5_9ACTN</name>
<gene>
    <name evidence="2" type="ORF">NVS88_09700</name>
</gene>
<evidence type="ECO:0000313" key="3">
    <source>
        <dbReference type="Proteomes" id="UP001152755"/>
    </source>
</evidence>
<comment type="caution">
    <text evidence="2">The sequence shown here is derived from an EMBL/GenBank/DDBJ whole genome shotgun (WGS) entry which is preliminary data.</text>
</comment>
<evidence type="ECO:0000313" key="2">
    <source>
        <dbReference type="EMBL" id="MDG3014830.1"/>
    </source>
</evidence>
<dbReference type="RefSeq" id="WP_277834832.1">
    <property type="nucleotide sequence ID" value="NZ_JAAIVF010000007.1"/>
</dbReference>
<evidence type="ECO:0000256" key="1">
    <source>
        <dbReference type="SAM" id="MobiDB-lite"/>
    </source>
</evidence>
<dbReference type="EMBL" id="JANRHA010000005">
    <property type="protein sequence ID" value="MDG3014830.1"/>
    <property type="molecule type" value="Genomic_DNA"/>
</dbReference>
<reference evidence="2" key="1">
    <citation type="submission" date="2022-08" db="EMBL/GenBank/DDBJ databases">
        <title>Genome analysis of Corynebacteriales strain.</title>
        <authorList>
            <person name="Lee S.D."/>
        </authorList>
    </citation>
    <scope>NUCLEOTIDE SEQUENCE</scope>
    <source>
        <strain evidence="2">D3-21</strain>
    </source>
</reference>
<dbReference type="Proteomes" id="UP001152755">
    <property type="component" value="Unassembled WGS sequence"/>
</dbReference>
<protein>
    <submittedName>
        <fullName evidence="2">Uncharacterized protein</fullName>
    </submittedName>
</protein>
<keyword evidence="3" id="KW-1185">Reference proteome</keyword>
<organism evidence="2 3">
    <name type="scientific">Speluncibacter jeojiensis</name>
    <dbReference type="NCBI Taxonomy" id="2710754"/>
    <lineage>
        <taxon>Bacteria</taxon>
        <taxon>Bacillati</taxon>
        <taxon>Actinomycetota</taxon>
        <taxon>Actinomycetes</taxon>
        <taxon>Mycobacteriales</taxon>
        <taxon>Speluncibacteraceae</taxon>
        <taxon>Speluncibacter</taxon>
    </lineage>
</organism>
<sequence length="67" mass="7186">MAADEFTDIDLVSGAEVGEPPSQDDAPDDGSETLDDLAVDREANEADVVEQVLEVSYDEDYPETSHG</sequence>
<proteinExistence type="predicted"/>
<accession>A0A9X4M0N5</accession>
<feature type="region of interest" description="Disordered" evidence="1">
    <location>
        <begin position="1"/>
        <end position="33"/>
    </location>
</feature>